<dbReference type="AlphaFoldDB" id="D4DVA3"/>
<dbReference type="Pfam" id="PF21010">
    <property type="entry name" value="HA2_C"/>
    <property type="match status" value="1"/>
</dbReference>
<evidence type="ECO:0000313" key="7">
    <source>
        <dbReference type="Proteomes" id="UP000005536"/>
    </source>
</evidence>
<dbReference type="Gene3D" id="1.20.120.1080">
    <property type="match status" value="1"/>
</dbReference>
<dbReference type="InterPro" id="IPR007502">
    <property type="entry name" value="Helicase-assoc_dom"/>
</dbReference>
<dbReference type="Pfam" id="PF11898">
    <property type="entry name" value="DUF3418"/>
    <property type="match status" value="1"/>
</dbReference>
<evidence type="ECO:0000256" key="3">
    <source>
        <dbReference type="ARBA" id="ARBA00022806"/>
    </source>
</evidence>
<protein>
    <recommendedName>
        <fullName evidence="5">Helicase-associated domain-containing protein</fullName>
    </recommendedName>
</protein>
<dbReference type="GO" id="GO:0004386">
    <property type="term" value="F:helicase activity"/>
    <property type="evidence" value="ECO:0007669"/>
    <property type="project" value="UniProtKB-KW"/>
</dbReference>
<dbReference type="InterPro" id="IPR011709">
    <property type="entry name" value="DEAD-box_helicase_OB_fold"/>
</dbReference>
<dbReference type="GO" id="GO:0003723">
    <property type="term" value="F:RNA binding"/>
    <property type="evidence" value="ECO:0007669"/>
    <property type="project" value="TreeGrafter"/>
</dbReference>
<dbReference type="GO" id="GO:0016787">
    <property type="term" value="F:hydrolase activity"/>
    <property type="evidence" value="ECO:0007669"/>
    <property type="project" value="UniProtKB-KW"/>
</dbReference>
<feature type="domain" description="Helicase-associated" evidence="5">
    <location>
        <begin position="9"/>
        <end position="96"/>
    </location>
</feature>
<dbReference type="InterPro" id="IPR024590">
    <property type="entry name" value="HrpA_C"/>
</dbReference>
<gene>
    <name evidence="6" type="ORF">NEIELOOT_03019</name>
</gene>
<feature type="non-terminal residue" evidence="6">
    <location>
        <position position="433"/>
    </location>
</feature>
<comment type="caution">
    <text evidence="6">The sequence shown here is derived from an EMBL/GenBank/DDBJ whole genome shotgun (WGS) entry which is preliminary data.</text>
</comment>
<evidence type="ECO:0000256" key="1">
    <source>
        <dbReference type="ARBA" id="ARBA00022741"/>
    </source>
</evidence>
<dbReference type="Proteomes" id="UP000005536">
    <property type="component" value="Unassembled WGS sequence"/>
</dbReference>
<organism evidence="6 7">
    <name type="scientific">Neisseria elongata subsp. glycolytica ATCC 29315</name>
    <dbReference type="NCBI Taxonomy" id="546263"/>
    <lineage>
        <taxon>Bacteria</taxon>
        <taxon>Pseudomonadati</taxon>
        <taxon>Pseudomonadota</taxon>
        <taxon>Betaproteobacteria</taxon>
        <taxon>Neisseriales</taxon>
        <taxon>Neisseriaceae</taxon>
        <taxon>Neisseria</taxon>
    </lineage>
</organism>
<dbReference type="InterPro" id="IPR027417">
    <property type="entry name" value="P-loop_NTPase"/>
</dbReference>
<evidence type="ECO:0000256" key="4">
    <source>
        <dbReference type="ARBA" id="ARBA00022840"/>
    </source>
</evidence>
<keyword evidence="4" id="KW-0067">ATP-binding</keyword>
<dbReference type="SMART" id="SM00847">
    <property type="entry name" value="HA2"/>
    <property type="match status" value="1"/>
</dbReference>
<sequence>MQETQILSDGLQTRSFNIPRYRLTKLGEQMARLPIDPKIARILLAAKKHDCMAEILVIASALSIQDPRERPLEARDAAAKAHERFTDKQSDFLAYLNIWDSLQRERDKGLSNKQLVQWCRQYFLSHLRMREWRELHHQLAQTAIEMGLTTKEAAFRRPPEAKQLTSSENQGDQDLSAKLKQKQLDKKQHRAQIRAAKEAGYEQIHRALLTGLIANVGMKSPDGNDYTGARGSRFHLFPASALFKAKPKWVMAAELVETTKLYARDVAAIQPEWIEQEAPHLVRYHYFEPHWEQKRGEVIASERVTLYGLTVLPRRPVSYGRIAPEEAREIFIRSALVAQECDLKADFFAYNKKLIKEITELEHKSRKQDVLVDDEALFAFYNKRLPDFLYGGCGFRRPASCKSPANRSLPRGGGLGRGQNSCRPNQLFCNRSK</sequence>
<evidence type="ECO:0000259" key="5">
    <source>
        <dbReference type="SMART" id="SM00847"/>
    </source>
</evidence>
<dbReference type="EMBL" id="ADBF01000257">
    <property type="protein sequence ID" value="EFE48280.1"/>
    <property type="molecule type" value="Genomic_DNA"/>
</dbReference>
<name>D4DVA3_NEIEG</name>
<keyword evidence="1" id="KW-0547">Nucleotide-binding</keyword>
<dbReference type="PANTHER" id="PTHR18934">
    <property type="entry name" value="ATP-DEPENDENT RNA HELICASE"/>
    <property type="match status" value="1"/>
</dbReference>
<keyword evidence="3" id="KW-0347">Helicase</keyword>
<dbReference type="GO" id="GO:0005524">
    <property type="term" value="F:ATP binding"/>
    <property type="evidence" value="ECO:0007669"/>
    <property type="project" value="UniProtKB-KW"/>
</dbReference>
<proteinExistence type="predicted"/>
<reference evidence="6 7" key="1">
    <citation type="submission" date="2010-02" db="EMBL/GenBank/DDBJ databases">
        <authorList>
            <person name="Weinstock G."/>
            <person name="Sodergren E."/>
            <person name="Clifton S."/>
            <person name="Fulton L."/>
            <person name="Fulton B."/>
            <person name="Courtney L."/>
            <person name="Fronick C."/>
            <person name="Harrison M."/>
            <person name="Strong C."/>
            <person name="Farmer C."/>
            <person name="Delahaunty K."/>
            <person name="Markovic C."/>
            <person name="Hall O."/>
            <person name="Minx P."/>
            <person name="Tomlinson C."/>
            <person name="Mitreva M."/>
            <person name="Nelson J."/>
            <person name="Hou S."/>
            <person name="Wollam A."/>
            <person name="Pepin K.H."/>
            <person name="Johnson M."/>
            <person name="Bhonagiri V."/>
            <person name="Zhang X."/>
            <person name="Suruliraj S."/>
            <person name="Warren W."/>
            <person name="Chinwalla A."/>
            <person name="Mardis E.R."/>
            <person name="Wilson R.K."/>
        </authorList>
    </citation>
    <scope>NUCLEOTIDE SEQUENCE [LARGE SCALE GENOMIC DNA]</scope>
    <source>
        <strain evidence="6 7">ATCC 29315</strain>
    </source>
</reference>
<keyword evidence="2" id="KW-0378">Hydrolase</keyword>
<evidence type="ECO:0000313" key="6">
    <source>
        <dbReference type="EMBL" id="EFE48280.1"/>
    </source>
</evidence>
<dbReference type="SUPFAM" id="SSF52540">
    <property type="entry name" value="P-loop containing nucleoside triphosphate hydrolases"/>
    <property type="match status" value="1"/>
</dbReference>
<accession>D4DVA3</accession>
<dbReference type="STRING" id="546263.NELON_00655"/>
<dbReference type="PANTHER" id="PTHR18934:SF99">
    <property type="entry name" value="ATP-DEPENDENT RNA HELICASE DHX37-RELATED"/>
    <property type="match status" value="1"/>
</dbReference>
<evidence type="ECO:0000256" key="2">
    <source>
        <dbReference type="ARBA" id="ARBA00022801"/>
    </source>
</evidence>
<dbReference type="Pfam" id="PF07717">
    <property type="entry name" value="OB_NTP_bind"/>
    <property type="match status" value="1"/>
</dbReference>